<protein>
    <submittedName>
        <fullName evidence="1">Uncharacterized protein</fullName>
    </submittedName>
</protein>
<reference evidence="2" key="1">
    <citation type="journal article" date="2019" name="Int. J. Syst. Evol. Microbiol.">
        <title>The Global Catalogue of Microorganisms (GCM) 10K type strain sequencing project: providing services to taxonomists for standard genome sequencing and annotation.</title>
        <authorList>
            <consortium name="The Broad Institute Genomics Platform"/>
            <consortium name="The Broad Institute Genome Sequencing Center for Infectious Disease"/>
            <person name="Wu L."/>
            <person name="Ma J."/>
        </authorList>
    </citation>
    <scope>NUCLEOTIDE SEQUENCE [LARGE SCALE GENOMIC DNA]</scope>
    <source>
        <strain evidence="2">CCM 7043</strain>
    </source>
</reference>
<dbReference type="EMBL" id="JBHUHF010000001">
    <property type="protein sequence ID" value="MFD2024491.1"/>
    <property type="molecule type" value="Genomic_DNA"/>
</dbReference>
<dbReference type="RefSeq" id="WP_377196430.1">
    <property type="nucleotide sequence ID" value="NZ_JBHUHF010000001.1"/>
</dbReference>
<evidence type="ECO:0000313" key="1">
    <source>
        <dbReference type="EMBL" id="MFD2024491.1"/>
    </source>
</evidence>
<comment type="caution">
    <text evidence="1">The sequence shown here is derived from an EMBL/GenBank/DDBJ whole genome shotgun (WGS) entry which is preliminary data.</text>
</comment>
<sequence>MTFYADAEGGAYLKDPTRGDLIDLVTELNTSNNTFIVVHPDIDDADWFFSISKKVGTFGGYELHRYDPDTGEDAKTTAAAPNIIADDVLDWASRR</sequence>
<dbReference type="Proteomes" id="UP001597338">
    <property type="component" value="Unassembled WGS sequence"/>
</dbReference>
<keyword evidence="2" id="KW-1185">Reference proteome</keyword>
<evidence type="ECO:0000313" key="2">
    <source>
        <dbReference type="Proteomes" id="UP001597338"/>
    </source>
</evidence>
<accession>A0ABW4V3V1</accession>
<proteinExistence type="predicted"/>
<gene>
    <name evidence="1" type="ORF">ACFSL2_03110</name>
</gene>
<organism evidence="1 2">
    <name type="scientific">Promicromonospora aerolata</name>
    <dbReference type="NCBI Taxonomy" id="195749"/>
    <lineage>
        <taxon>Bacteria</taxon>
        <taxon>Bacillati</taxon>
        <taxon>Actinomycetota</taxon>
        <taxon>Actinomycetes</taxon>
        <taxon>Micrococcales</taxon>
        <taxon>Promicromonosporaceae</taxon>
        <taxon>Promicromonospora</taxon>
    </lineage>
</organism>
<name>A0ABW4V3V1_9MICO</name>